<evidence type="ECO:0000256" key="4">
    <source>
        <dbReference type="ARBA" id="ARBA00023157"/>
    </source>
</evidence>
<dbReference type="Gene3D" id="2.10.70.10">
    <property type="entry name" value="Complement Module, domain 1"/>
    <property type="match status" value="1"/>
</dbReference>
<proteinExistence type="predicted"/>
<keyword evidence="7" id="KW-1133">Transmembrane helix</keyword>
<dbReference type="SMART" id="SM00034">
    <property type="entry name" value="CLECT"/>
    <property type="match status" value="1"/>
</dbReference>
<dbReference type="InterPro" id="IPR016187">
    <property type="entry name" value="CTDL_fold"/>
</dbReference>
<feature type="signal peptide" evidence="8">
    <location>
        <begin position="1"/>
        <end position="17"/>
    </location>
</feature>
<comment type="caution">
    <text evidence="6">Lacks conserved residue(s) required for the propagation of feature annotation.</text>
</comment>
<keyword evidence="1 6" id="KW-0768">Sushi</keyword>
<dbReference type="InterPro" id="IPR001304">
    <property type="entry name" value="C-type_lectin-like"/>
</dbReference>
<feature type="chain" id="PRO_5024401303" evidence="8">
    <location>
        <begin position="18"/>
        <end position="605"/>
    </location>
</feature>
<dbReference type="InterPro" id="IPR000436">
    <property type="entry name" value="Sushi_SCR_CCP_dom"/>
</dbReference>
<evidence type="ECO:0000256" key="6">
    <source>
        <dbReference type="PROSITE-ProRule" id="PRU00302"/>
    </source>
</evidence>
<keyword evidence="2 8" id="KW-0732">Signal</keyword>
<dbReference type="PANTHER" id="PTHR19325">
    <property type="entry name" value="COMPLEMENT COMPONENT-RELATED SUSHI DOMAIN-CONTAINING"/>
    <property type="match status" value="1"/>
</dbReference>
<dbReference type="PROSITE" id="PS50041">
    <property type="entry name" value="C_TYPE_LECTIN_2"/>
    <property type="match status" value="1"/>
</dbReference>
<dbReference type="InterPro" id="IPR050350">
    <property type="entry name" value="Compl-Cell_Adhes-Reg"/>
</dbReference>
<evidence type="ECO:0000259" key="10">
    <source>
        <dbReference type="PROSITE" id="PS50923"/>
    </source>
</evidence>
<dbReference type="InterPro" id="IPR016186">
    <property type="entry name" value="C-type_lectin-like/link_sf"/>
</dbReference>
<evidence type="ECO:0000313" key="11">
    <source>
        <dbReference type="WBParaSite" id="MCU_004831-RB"/>
    </source>
</evidence>
<dbReference type="Pfam" id="PF00084">
    <property type="entry name" value="Sushi"/>
    <property type="match status" value="1"/>
</dbReference>
<dbReference type="PROSITE" id="PS50923">
    <property type="entry name" value="SUSHI"/>
    <property type="match status" value="1"/>
</dbReference>
<evidence type="ECO:0000256" key="1">
    <source>
        <dbReference type="ARBA" id="ARBA00022659"/>
    </source>
</evidence>
<keyword evidence="4" id="KW-1015">Disulfide bond</keyword>
<feature type="transmembrane region" description="Helical" evidence="7">
    <location>
        <begin position="545"/>
        <end position="563"/>
    </location>
</feature>
<feature type="domain" description="Sushi" evidence="10">
    <location>
        <begin position="267"/>
        <end position="343"/>
    </location>
</feature>
<evidence type="ECO:0000256" key="3">
    <source>
        <dbReference type="ARBA" id="ARBA00022737"/>
    </source>
</evidence>
<dbReference type="SUPFAM" id="SSF57535">
    <property type="entry name" value="Complement control module/SCR domain"/>
    <property type="match status" value="1"/>
</dbReference>
<dbReference type="Gene3D" id="3.10.100.10">
    <property type="entry name" value="Mannose-Binding Protein A, subunit A"/>
    <property type="match status" value="1"/>
</dbReference>
<reference evidence="11" key="1">
    <citation type="submission" date="2019-11" db="UniProtKB">
        <authorList>
            <consortium name="WormBaseParasite"/>
        </authorList>
    </citation>
    <scope>IDENTIFICATION</scope>
</reference>
<sequence length="605" mass="67611">MGTILLILLTVFEIVKGTESYAANFPCADSSWSYVPESGKCYKLSSNNLRYNWTIGQDICSKMLQRFPNVSVSIAETRDVLESEELKGFLVGRAIKEKIWLNAVRTSVSDPFVWKSDNKIVNLDFISWSGGTGVGNCLVFFYTTHRVQTQWITKAVVEDYPCSSTFALVCEHTVKDCENPPGGFDPTKMEFKPTGPHVGTVTTIACSPGFFPQPSTTPPVTSGVNVDRSLAPGQYRCDGQRDESGDPSLITTHFAYSGTALPDCIEMSCFLNTTSLCHVESSSISTIGNTTYKYGENVSVDCSAGYAFTFDLMQTKASMQCLSLPDNPIQGVWLPGPCQVCAAIRCSEEEMKGMVPKFGKLSSARSKLTEEEYGSLQVNQFNQYGNVVTYICDESYFFPDHSFEKHVECTLKEGSNNKGVWKGYSGTILPLAEQCEPVTCMYEKALIKSSHNIQPLFTIDYSNGTMDVTEKLKPIPYPYRTKIRYTCMAGYETVTKEPDQNISCGSIGRWRPQLSGCIKKTENIITSSTGRFIPPAVEAMSARQLGTIVIIIIVIFLLSLLLLDLTTLRRDIAWFFNNIRLQKRLWLAKRRLYRAKREAKQKRNE</sequence>
<keyword evidence="7" id="KW-0472">Membrane</keyword>
<dbReference type="AlphaFoldDB" id="A0A5K3F4C3"/>
<evidence type="ECO:0000259" key="9">
    <source>
        <dbReference type="PROSITE" id="PS50041"/>
    </source>
</evidence>
<evidence type="ECO:0000256" key="5">
    <source>
        <dbReference type="ARBA" id="ARBA00023180"/>
    </source>
</evidence>
<name>A0A5K3F4C3_MESCO</name>
<protein>
    <submittedName>
        <fullName evidence="11">C-type lectin domain-containing protein</fullName>
    </submittedName>
</protein>
<keyword evidence="3" id="KW-0677">Repeat</keyword>
<keyword evidence="7" id="KW-0812">Transmembrane</keyword>
<dbReference type="CDD" id="cd00037">
    <property type="entry name" value="CLECT"/>
    <property type="match status" value="1"/>
</dbReference>
<dbReference type="InterPro" id="IPR035976">
    <property type="entry name" value="Sushi/SCR/CCP_sf"/>
</dbReference>
<keyword evidence="5" id="KW-0325">Glycoprotein</keyword>
<accession>A0A5K3F4C3</accession>
<feature type="domain" description="C-type lectin" evidence="9">
    <location>
        <begin position="37"/>
        <end position="171"/>
    </location>
</feature>
<dbReference type="WBParaSite" id="MCU_004831-RB">
    <property type="protein sequence ID" value="MCU_004831-RB"/>
    <property type="gene ID" value="MCU_004831"/>
</dbReference>
<dbReference type="PANTHER" id="PTHR19325:SF575">
    <property type="entry name" value="LOCOMOTION-RELATED PROTEIN HIKARU GENKI"/>
    <property type="match status" value="1"/>
</dbReference>
<dbReference type="SUPFAM" id="SSF56436">
    <property type="entry name" value="C-type lectin-like"/>
    <property type="match status" value="1"/>
</dbReference>
<evidence type="ECO:0000256" key="2">
    <source>
        <dbReference type="ARBA" id="ARBA00022729"/>
    </source>
</evidence>
<evidence type="ECO:0000256" key="7">
    <source>
        <dbReference type="SAM" id="Phobius"/>
    </source>
</evidence>
<organism evidence="11">
    <name type="scientific">Mesocestoides corti</name>
    <name type="common">Flatworm</name>
    <dbReference type="NCBI Taxonomy" id="53468"/>
    <lineage>
        <taxon>Eukaryota</taxon>
        <taxon>Metazoa</taxon>
        <taxon>Spiralia</taxon>
        <taxon>Lophotrochozoa</taxon>
        <taxon>Platyhelminthes</taxon>
        <taxon>Cestoda</taxon>
        <taxon>Eucestoda</taxon>
        <taxon>Cyclophyllidea</taxon>
        <taxon>Mesocestoididae</taxon>
        <taxon>Mesocestoides</taxon>
    </lineage>
</organism>
<evidence type="ECO:0000256" key="8">
    <source>
        <dbReference type="SAM" id="SignalP"/>
    </source>
</evidence>